<evidence type="ECO:0000259" key="6">
    <source>
        <dbReference type="PROSITE" id="PS50977"/>
    </source>
</evidence>
<name>A0ABP4TE71_9MICO</name>
<dbReference type="Proteomes" id="UP001500596">
    <property type="component" value="Unassembled WGS sequence"/>
</dbReference>
<keyword evidence="1" id="KW-0678">Repressor</keyword>
<dbReference type="InterPro" id="IPR041490">
    <property type="entry name" value="KstR2_TetR_C"/>
</dbReference>
<dbReference type="PROSITE" id="PS50977">
    <property type="entry name" value="HTH_TETR_2"/>
    <property type="match status" value="1"/>
</dbReference>
<keyword evidence="2" id="KW-0805">Transcription regulation</keyword>
<feature type="DNA-binding region" description="H-T-H motif" evidence="5">
    <location>
        <begin position="33"/>
        <end position="52"/>
    </location>
</feature>
<gene>
    <name evidence="7" type="ORF">GCM10009807_32790</name>
</gene>
<dbReference type="InterPro" id="IPR050109">
    <property type="entry name" value="HTH-type_TetR-like_transc_reg"/>
</dbReference>
<dbReference type="SUPFAM" id="SSF48498">
    <property type="entry name" value="Tetracyclin repressor-like, C-terminal domain"/>
    <property type="match status" value="1"/>
</dbReference>
<evidence type="ECO:0000256" key="2">
    <source>
        <dbReference type="ARBA" id="ARBA00023015"/>
    </source>
</evidence>
<dbReference type="RefSeq" id="WP_344056099.1">
    <property type="nucleotide sequence ID" value="NZ_BAAAPK010000004.1"/>
</dbReference>
<evidence type="ECO:0000256" key="1">
    <source>
        <dbReference type="ARBA" id="ARBA00022491"/>
    </source>
</evidence>
<evidence type="ECO:0000313" key="8">
    <source>
        <dbReference type="Proteomes" id="UP001500596"/>
    </source>
</evidence>
<organism evidence="7 8">
    <name type="scientific">Microbacterium lacus</name>
    <dbReference type="NCBI Taxonomy" id="415217"/>
    <lineage>
        <taxon>Bacteria</taxon>
        <taxon>Bacillati</taxon>
        <taxon>Actinomycetota</taxon>
        <taxon>Actinomycetes</taxon>
        <taxon>Micrococcales</taxon>
        <taxon>Microbacteriaceae</taxon>
        <taxon>Microbacterium</taxon>
    </lineage>
</organism>
<dbReference type="Gene3D" id="1.10.10.60">
    <property type="entry name" value="Homeodomain-like"/>
    <property type="match status" value="1"/>
</dbReference>
<comment type="caution">
    <text evidence="7">The sequence shown here is derived from an EMBL/GenBank/DDBJ whole genome shotgun (WGS) entry which is preliminary data.</text>
</comment>
<dbReference type="Pfam" id="PF17932">
    <property type="entry name" value="TetR_C_24"/>
    <property type="match status" value="1"/>
</dbReference>
<dbReference type="InterPro" id="IPR036271">
    <property type="entry name" value="Tet_transcr_reg_TetR-rel_C_sf"/>
</dbReference>
<keyword evidence="8" id="KW-1185">Reference proteome</keyword>
<dbReference type="InterPro" id="IPR001647">
    <property type="entry name" value="HTH_TetR"/>
</dbReference>
<dbReference type="PANTHER" id="PTHR30055:SF175">
    <property type="entry name" value="HTH-TYPE TRANSCRIPTIONAL REPRESSOR KSTR2"/>
    <property type="match status" value="1"/>
</dbReference>
<accession>A0ABP4TE71</accession>
<proteinExistence type="predicted"/>
<dbReference type="Gene3D" id="1.10.357.10">
    <property type="entry name" value="Tetracycline Repressor, domain 2"/>
    <property type="match status" value="1"/>
</dbReference>
<feature type="domain" description="HTH tetR-type" evidence="6">
    <location>
        <begin position="10"/>
        <end position="70"/>
    </location>
</feature>
<evidence type="ECO:0000313" key="7">
    <source>
        <dbReference type="EMBL" id="GAA1686614.1"/>
    </source>
</evidence>
<dbReference type="PANTHER" id="PTHR30055">
    <property type="entry name" value="HTH-TYPE TRANSCRIPTIONAL REGULATOR RUTR"/>
    <property type="match status" value="1"/>
</dbReference>
<sequence>MTEPAGRARRSTGQRILSDAASLFRRHGYEATTTREISEALGIKKATLYHHVSSKEDLLYRICLAALHDVEVNAKAAVEQAEARPRERIRAMIHGHTVAMLAEVDFSHTMLTDMRSLSGDRLNEVVQLRDSYQNWTESLVREAQESGDLREDVPAPHLTLALFNLLNWTMFWYRADGDLAPSQVSELLTTMFLDGASHR</sequence>
<dbReference type="Pfam" id="PF00440">
    <property type="entry name" value="TetR_N"/>
    <property type="match status" value="1"/>
</dbReference>
<evidence type="ECO:0000256" key="4">
    <source>
        <dbReference type="ARBA" id="ARBA00023163"/>
    </source>
</evidence>
<dbReference type="SUPFAM" id="SSF46689">
    <property type="entry name" value="Homeodomain-like"/>
    <property type="match status" value="1"/>
</dbReference>
<reference evidence="8" key="1">
    <citation type="journal article" date="2019" name="Int. J. Syst. Evol. Microbiol.">
        <title>The Global Catalogue of Microorganisms (GCM) 10K type strain sequencing project: providing services to taxonomists for standard genome sequencing and annotation.</title>
        <authorList>
            <consortium name="The Broad Institute Genomics Platform"/>
            <consortium name="The Broad Institute Genome Sequencing Center for Infectious Disease"/>
            <person name="Wu L."/>
            <person name="Ma J."/>
        </authorList>
    </citation>
    <scope>NUCLEOTIDE SEQUENCE [LARGE SCALE GENOMIC DNA]</scope>
    <source>
        <strain evidence="8">JCM 15575</strain>
    </source>
</reference>
<protein>
    <submittedName>
        <fullName evidence="7">TetR/AcrR family transcriptional regulator</fullName>
    </submittedName>
</protein>
<dbReference type="EMBL" id="BAAAPK010000004">
    <property type="protein sequence ID" value="GAA1686614.1"/>
    <property type="molecule type" value="Genomic_DNA"/>
</dbReference>
<dbReference type="PRINTS" id="PR00455">
    <property type="entry name" value="HTHTETR"/>
</dbReference>
<keyword evidence="3 5" id="KW-0238">DNA-binding</keyword>
<keyword evidence="4" id="KW-0804">Transcription</keyword>
<dbReference type="InterPro" id="IPR009057">
    <property type="entry name" value="Homeodomain-like_sf"/>
</dbReference>
<evidence type="ECO:0000256" key="5">
    <source>
        <dbReference type="PROSITE-ProRule" id="PRU00335"/>
    </source>
</evidence>
<evidence type="ECO:0000256" key="3">
    <source>
        <dbReference type="ARBA" id="ARBA00023125"/>
    </source>
</evidence>